<reference evidence="2" key="1">
    <citation type="journal article" date="2020" name="bioRxiv">
        <title>Chromosome-level reference genome of the European wasp spider Argiope bruennichi: a resource for studies on range expansion and evolutionary adaptation.</title>
        <authorList>
            <person name="Sheffer M.M."/>
            <person name="Hoppe A."/>
            <person name="Krehenwinkel H."/>
            <person name="Uhl G."/>
            <person name="Kuss A.W."/>
            <person name="Jensen L."/>
            <person name="Jensen C."/>
            <person name="Gillespie R.G."/>
            <person name="Hoff K.J."/>
            <person name="Prost S."/>
        </authorList>
    </citation>
    <scope>NUCLEOTIDE SEQUENCE</scope>
</reference>
<sequence>MDNFRPCAAPTRDRFPKDEKDTKGQNPQKLDESAAPKVQNLSLRSTEESPQKSKSLGKSLFPWTKKDEKPKEKTNANETKTYQI</sequence>
<feature type="compositionally biased region" description="Basic and acidic residues" evidence="1">
    <location>
        <begin position="11"/>
        <end position="34"/>
    </location>
</feature>
<gene>
    <name evidence="2" type="ORF">HNY73_017014</name>
</gene>
<keyword evidence="3" id="KW-1185">Reference proteome</keyword>
<comment type="caution">
    <text evidence="2">The sequence shown here is derived from an EMBL/GenBank/DDBJ whole genome shotgun (WGS) entry which is preliminary data.</text>
</comment>
<organism evidence="2 3">
    <name type="scientific">Argiope bruennichi</name>
    <name type="common">Wasp spider</name>
    <name type="synonym">Aranea bruennichi</name>
    <dbReference type="NCBI Taxonomy" id="94029"/>
    <lineage>
        <taxon>Eukaryota</taxon>
        <taxon>Metazoa</taxon>
        <taxon>Ecdysozoa</taxon>
        <taxon>Arthropoda</taxon>
        <taxon>Chelicerata</taxon>
        <taxon>Arachnida</taxon>
        <taxon>Araneae</taxon>
        <taxon>Araneomorphae</taxon>
        <taxon>Entelegynae</taxon>
        <taxon>Araneoidea</taxon>
        <taxon>Araneidae</taxon>
        <taxon>Argiope</taxon>
    </lineage>
</organism>
<evidence type="ECO:0000256" key="1">
    <source>
        <dbReference type="SAM" id="MobiDB-lite"/>
    </source>
</evidence>
<protein>
    <submittedName>
        <fullName evidence="2">Uncharacterized protein</fullName>
    </submittedName>
</protein>
<accession>A0A8T0EPK3</accession>
<reference evidence="2" key="2">
    <citation type="submission" date="2020-06" db="EMBL/GenBank/DDBJ databases">
        <authorList>
            <person name="Sheffer M."/>
        </authorList>
    </citation>
    <scope>NUCLEOTIDE SEQUENCE</scope>
</reference>
<feature type="region of interest" description="Disordered" evidence="1">
    <location>
        <begin position="1"/>
        <end position="84"/>
    </location>
</feature>
<name>A0A8T0EPK3_ARGBR</name>
<dbReference type="AlphaFoldDB" id="A0A8T0EPK3"/>
<proteinExistence type="predicted"/>
<evidence type="ECO:0000313" key="2">
    <source>
        <dbReference type="EMBL" id="KAF8774465.1"/>
    </source>
</evidence>
<evidence type="ECO:0000313" key="3">
    <source>
        <dbReference type="Proteomes" id="UP000807504"/>
    </source>
</evidence>
<dbReference type="Proteomes" id="UP000807504">
    <property type="component" value="Unassembled WGS sequence"/>
</dbReference>
<feature type="compositionally biased region" description="Basic and acidic residues" evidence="1">
    <location>
        <begin position="64"/>
        <end position="75"/>
    </location>
</feature>
<dbReference type="EMBL" id="JABXBU010002227">
    <property type="protein sequence ID" value="KAF8774465.1"/>
    <property type="molecule type" value="Genomic_DNA"/>
</dbReference>